<accession>A0A1G7LGB0</accession>
<organism evidence="1 2">
    <name type="scientific">Klenkia brasiliensis</name>
    <dbReference type="NCBI Taxonomy" id="333142"/>
    <lineage>
        <taxon>Bacteria</taxon>
        <taxon>Bacillati</taxon>
        <taxon>Actinomycetota</taxon>
        <taxon>Actinomycetes</taxon>
        <taxon>Geodermatophilales</taxon>
        <taxon>Geodermatophilaceae</taxon>
        <taxon>Klenkia</taxon>
    </lineage>
</organism>
<evidence type="ECO:0000313" key="1">
    <source>
        <dbReference type="EMBL" id="SDF48050.1"/>
    </source>
</evidence>
<dbReference type="OrthoDB" id="1253601at2"/>
<keyword evidence="2" id="KW-1185">Reference proteome</keyword>
<proteinExistence type="predicted"/>
<dbReference type="AlphaFoldDB" id="A0A1G7LGB0"/>
<reference evidence="2" key="1">
    <citation type="submission" date="2016-10" db="EMBL/GenBank/DDBJ databases">
        <authorList>
            <person name="Varghese N."/>
            <person name="Submissions S."/>
        </authorList>
    </citation>
    <scope>NUCLEOTIDE SEQUENCE [LARGE SCALE GENOMIC DNA]</scope>
    <source>
        <strain evidence="2">DSM 44526</strain>
    </source>
</reference>
<evidence type="ECO:0000313" key="2">
    <source>
        <dbReference type="Proteomes" id="UP000198863"/>
    </source>
</evidence>
<sequence length="189" mass="19645">MPRLVGRIRGTWTVVPPSPSLRAALTYGAAAGLAASWVKSQAEPVLQRLAEAVVPPTPAEKGRPAADPGNTAVMPPALVVDRAEKALTGTPASLEQKTALTPVLHYAMGTALGVGYALATRRSDRAAAGFGTAAGAVAFLATHASTLPAAGVQTPPTRLPAAWWVWEGGSHLLFGATLEAARRWWLRSR</sequence>
<gene>
    <name evidence="1" type="ORF">SAMN05660324_0239</name>
</gene>
<name>A0A1G7LGB0_9ACTN</name>
<protein>
    <submittedName>
        <fullName evidence="1">Uncharacterized membrane protein YagU, involved in acid resistance, DUF1440 family</fullName>
    </submittedName>
</protein>
<dbReference type="Proteomes" id="UP000198863">
    <property type="component" value="Unassembled WGS sequence"/>
</dbReference>
<dbReference type="EMBL" id="FNCF01000001">
    <property type="protein sequence ID" value="SDF48050.1"/>
    <property type="molecule type" value="Genomic_DNA"/>
</dbReference>